<dbReference type="InterPro" id="IPR020103">
    <property type="entry name" value="PsdUridine_synth_cat_dom_sf"/>
</dbReference>
<keyword evidence="3 4" id="KW-0413">Isomerase</keyword>
<feature type="region of interest" description="Disordered" evidence="8">
    <location>
        <begin position="1"/>
        <end position="22"/>
    </location>
</feature>
<evidence type="ECO:0000313" key="11">
    <source>
        <dbReference type="Proteomes" id="UP000264036"/>
    </source>
</evidence>
<reference evidence="10 11" key="1">
    <citation type="journal article" date="2018" name="Nat. Biotechnol.">
        <title>A standardized bacterial taxonomy based on genome phylogeny substantially revises the tree of life.</title>
        <authorList>
            <person name="Parks D.H."/>
            <person name="Chuvochina M."/>
            <person name="Waite D.W."/>
            <person name="Rinke C."/>
            <person name="Skarshewski A."/>
            <person name="Chaumeil P.A."/>
            <person name="Hugenholtz P."/>
        </authorList>
    </citation>
    <scope>NUCLEOTIDE SEQUENCE [LARGE SCALE GENOMIC DNA]</scope>
    <source>
        <strain evidence="10">UBA10707</strain>
    </source>
</reference>
<evidence type="ECO:0000313" key="10">
    <source>
        <dbReference type="EMBL" id="HBP28490.1"/>
    </source>
</evidence>
<dbReference type="EC" id="5.4.99.12" evidence="4"/>
<evidence type="ECO:0000256" key="6">
    <source>
        <dbReference type="PIRSR" id="PIRSR001430-2"/>
    </source>
</evidence>
<dbReference type="NCBIfam" id="TIGR00071">
    <property type="entry name" value="hisT_truA"/>
    <property type="match status" value="1"/>
</dbReference>
<comment type="subunit">
    <text evidence="4">Homodimer.</text>
</comment>
<dbReference type="SUPFAM" id="SSF55120">
    <property type="entry name" value="Pseudouridine synthase"/>
    <property type="match status" value="1"/>
</dbReference>
<feature type="active site" description="Nucleophile" evidence="4 5">
    <location>
        <position position="74"/>
    </location>
</feature>
<dbReference type="InterPro" id="IPR020097">
    <property type="entry name" value="PsdUridine_synth_TruA_a/b_dom"/>
</dbReference>
<dbReference type="GO" id="GO:0003723">
    <property type="term" value="F:RNA binding"/>
    <property type="evidence" value="ECO:0007669"/>
    <property type="project" value="InterPro"/>
</dbReference>
<evidence type="ECO:0000256" key="2">
    <source>
        <dbReference type="ARBA" id="ARBA00022694"/>
    </source>
</evidence>
<evidence type="ECO:0000256" key="3">
    <source>
        <dbReference type="ARBA" id="ARBA00023235"/>
    </source>
</evidence>
<protein>
    <recommendedName>
        <fullName evidence="4">tRNA pseudouridine synthase A</fullName>
        <ecNumber evidence="4">5.4.99.12</ecNumber>
    </recommendedName>
    <alternativeName>
        <fullName evidence="4">tRNA pseudouridine(38-40) synthase</fullName>
    </alternativeName>
    <alternativeName>
        <fullName evidence="4">tRNA pseudouridylate synthase I</fullName>
    </alternativeName>
    <alternativeName>
        <fullName evidence="4">tRNA-uridine isomerase I</fullName>
    </alternativeName>
</protein>
<dbReference type="PIRSF" id="PIRSF001430">
    <property type="entry name" value="tRNA_psdUrid_synth"/>
    <property type="match status" value="1"/>
</dbReference>
<dbReference type="FunFam" id="3.30.70.580:FF:000001">
    <property type="entry name" value="tRNA pseudouridine synthase A"/>
    <property type="match status" value="1"/>
</dbReference>
<name>A0A356LBV7_9BURK</name>
<dbReference type="InterPro" id="IPR001406">
    <property type="entry name" value="PsdUridine_synth_TruA"/>
</dbReference>
<dbReference type="CDD" id="cd02570">
    <property type="entry name" value="PseudoU_synth_EcTruA"/>
    <property type="match status" value="1"/>
</dbReference>
<dbReference type="Gene3D" id="3.30.70.580">
    <property type="entry name" value="Pseudouridine synthase I, catalytic domain, N-terminal subdomain"/>
    <property type="match status" value="1"/>
</dbReference>
<dbReference type="InterPro" id="IPR020095">
    <property type="entry name" value="PsdUridine_synth_TruA_C"/>
</dbReference>
<dbReference type="GO" id="GO:0031119">
    <property type="term" value="P:tRNA pseudouridine synthesis"/>
    <property type="evidence" value="ECO:0007669"/>
    <property type="project" value="UniProtKB-UniRule"/>
</dbReference>
<evidence type="ECO:0000256" key="5">
    <source>
        <dbReference type="PIRSR" id="PIRSR001430-1"/>
    </source>
</evidence>
<dbReference type="Proteomes" id="UP000264036">
    <property type="component" value="Unassembled WGS sequence"/>
</dbReference>
<dbReference type="GO" id="GO:0160147">
    <property type="term" value="F:tRNA pseudouridine(38-40) synthase activity"/>
    <property type="evidence" value="ECO:0007669"/>
    <property type="project" value="UniProtKB-EC"/>
</dbReference>
<evidence type="ECO:0000256" key="8">
    <source>
        <dbReference type="SAM" id="MobiDB-lite"/>
    </source>
</evidence>
<accession>A0A356LBV7</accession>
<dbReference type="Gene3D" id="3.30.70.660">
    <property type="entry name" value="Pseudouridine synthase I, catalytic domain, C-terminal subdomain"/>
    <property type="match status" value="1"/>
</dbReference>
<comment type="caution">
    <text evidence="10">The sequence shown here is derived from an EMBL/GenBank/DDBJ whole genome shotgun (WGS) entry which is preliminary data.</text>
</comment>
<dbReference type="EMBL" id="DOEK01000005">
    <property type="protein sequence ID" value="HBP28490.1"/>
    <property type="molecule type" value="Genomic_DNA"/>
</dbReference>
<evidence type="ECO:0000256" key="7">
    <source>
        <dbReference type="RuleBase" id="RU003792"/>
    </source>
</evidence>
<gene>
    <name evidence="4" type="primary">truA</name>
    <name evidence="10" type="ORF">DD666_03620</name>
</gene>
<organism evidence="10 11">
    <name type="scientific">Advenella kashmirensis</name>
    <dbReference type="NCBI Taxonomy" id="310575"/>
    <lineage>
        <taxon>Bacteria</taxon>
        <taxon>Pseudomonadati</taxon>
        <taxon>Pseudomonadota</taxon>
        <taxon>Betaproteobacteria</taxon>
        <taxon>Burkholderiales</taxon>
        <taxon>Alcaligenaceae</taxon>
    </lineage>
</organism>
<evidence type="ECO:0000256" key="1">
    <source>
        <dbReference type="ARBA" id="ARBA00009375"/>
    </source>
</evidence>
<feature type="binding site" evidence="4 6">
    <location>
        <position position="132"/>
    </location>
    <ligand>
        <name>substrate</name>
    </ligand>
</feature>
<evidence type="ECO:0000256" key="4">
    <source>
        <dbReference type="HAMAP-Rule" id="MF_00171"/>
    </source>
</evidence>
<dbReference type="AlphaFoldDB" id="A0A356LBV7"/>
<keyword evidence="2 4" id="KW-0819">tRNA processing</keyword>
<proteinExistence type="inferred from homology"/>
<sequence length="291" mass="32880">MHLTPTHQPVPEQETSRDGEPVSRRIALGIAYNGKPYLGWQTQPGGRTVQDMLEKALAAFTCEPTPTICAGRTDTGVHARAQVVHINTVIHRRMESWVRGVNAHLPPDITVRWAQEMPADFHARFSATSRSYVYLLRNERILSPHWHGRAGWDFHPLDLNAMQMAAQYLVGQHDFSSFRSSQCQAASPVRTIEHLNIVQQGAFFVFTLRANAFLHHMVRNILGCLLYVGKGRYPPDWMPQVMAARDRKVAAPTFMADGLYFAQASYPAHFGLEQFDAFDLSRPIEALLFES</sequence>
<dbReference type="PANTHER" id="PTHR11142">
    <property type="entry name" value="PSEUDOURIDYLATE SYNTHASE"/>
    <property type="match status" value="1"/>
</dbReference>
<dbReference type="HAMAP" id="MF_00171">
    <property type="entry name" value="TruA"/>
    <property type="match status" value="1"/>
</dbReference>
<comment type="function">
    <text evidence="4">Formation of pseudouridine at positions 38, 39 and 40 in the anticodon stem and loop of transfer RNAs.</text>
</comment>
<feature type="domain" description="Pseudouridine synthase I TruA alpha/beta" evidence="9">
    <location>
        <begin position="165"/>
        <end position="267"/>
    </location>
</feature>
<comment type="similarity">
    <text evidence="1 4 7">Belongs to the tRNA pseudouridine synthase TruA family.</text>
</comment>
<dbReference type="Pfam" id="PF01416">
    <property type="entry name" value="PseudoU_synth_1"/>
    <property type="match status" value="2"/>
</dbReference>
<feature type="domain" description="Pseudouridine synthase I TruA alpha/beta" evidence="9">
    <location>
        <begin position="31"/>
        <end position="125"/>
    </location>
</feature>
<evidence type="ECO:0000259" key="9">
    <source>
        <dbReference type="Pfam" id="PF01416"/>
    </source>
</evidence>
<comment type="catalytic activity">
    <reaction evidence="4 7">
        <text>uridine(38/39/40) in tRNA = pseudouridine(38/39/40) in tRNA</text>
        <dbReference type="Rhea" id="RHEA:22376"/>
        <dbReference type="Rhea" id="RHEA-COMP:10085"/>
        <dbReference type="Rhea" id="RHEA-COMP:10087"/>
        <dbReference type="ChEBI" id="CHEBI:65314"/>
        <dbReference type="ChEBI" id="CHEBI:65315"/>
        <dbReference type="EC" id="5.4.99.12"/>
    </reaction>
</comment>
<dbReference type="PANTHER" id="PTHR11142:SF0">
    <property type="entry name" value="TRNA PSEUDOURIDINE SYNTHASE-LIKE 1"/>
    <property type="match status" value="1"/>
</dbReference>
<dbReference type="InterPro" id="IPR020094">
    <property type="entry name" value="TruA/RsuA/RluB/E/F_N"/>
</dbReference>
<comment type="caution">
    <text evidence="4">Lacks conserved residue(s) required for the propagation of feature annotation.</text>
</comment>